<keyword evidence="2" id="KW-1133">Transmembrane helix</keyword>
<dbReference type="EMBL" id="JARHTQ010000005">
    <property type="protein sequence ID" value="MDF2256092.1"/>
    <property type="molecule type" value="Genomic_DNA"/>
</dbReference>
<evidence type="ECO:0000313" key="3">
    <source>
        <dbReference type="EMBL" id="MDF2256092.1"/>
    </source>
</evidence>
<name>A0ABT5YWW0_9ACTN</name>
<feature type="region of interest" description="Disordered" evidence="1">
    <location>
        <begin position="98"/>
        <end position="120"/>
    </location>
</feature>
<keyword evidence="2" id="KW-0812">Transmembrane</keyword>
<sequence>MTYLDELLSLRQNGRGRHRAVQHKPMPTTTTVVAALRTGYAWLGRTPSMAALGGFLLYVLLSSYLGELMSLPVPGLFNVGVLLGLLQFVGFFALATRGPRTDCRGDPHGGELGEPVESYR</sequence>
<keyword evidence="2" id="KW-0472">Membrane</keyword>
<accession>A0ABT5YWW0</accession>
<keyword evidence="4" id="KW-1185">Reference proteome</keyword>
<evidence type="ECO:0000256" key="1">
    <source>
        <dbReference type="SAM" id="MobiDB-lite"/>
    </source>
</evidence>
<comment type="caution">
    <text evidence="3">The sequence shown here is derived from an EMBL/GenBank/DDBJ whole genome shotgun (WGS) entry which is preliminary data.</text>
</comment>
<dbReference type="InterPro" id="IPR007436">
    <property type="entry name" value="DUF485"/>
</dbReference>
<dbReference type="RefSeq" id="WP_275811662.1">
    <property type="nucleotide sequence ID" value="NZ_BAAANM010000015.1"/>
</dbReference>
<evidence type="ECO:0000256" key="2">
    <source>
        <dbReference type="SAM" id="Phobius"/>
    </source>
</evidence>
<feature type="transmembrane region" description="Helical" evidence="2">
    <location>
        <begin position="46"/>
        <end position="65"/>
    </location>
</feature>
<dbReference type="Pfam" id="PF04341">
    <property type="entry name" value="DUF485"/>
    <property type="match status" value="1"/>
</dbReference>
<evidence type="ECO:0000313" key="4">
    <source>
        <dbReference type="Proteomes" id="UP001220022"/>
    </source>
</evidence>
<protein>
    <submittedName>
        <fullName evidence="3">DUF485 domain-containing protein</fullName>
    </submittedName>
</protein>
<reference evidence="3 4" key="1">
    <citation type="submission" date="2023-03" db="EMBL/GenBank/DDBJ databases">
        <title>Draft genome sequence of type strain Streptomyces ferralitis JCM 14344.</title>
        <authorList>
            <person name="Klaysubun C."/>
            <person name="Duangmal K."/>
        </authorList>
    </citation>
    <scope>NUCLEOTIDE SEQUENCE [LARGE SCALE GENOMIC DNA]</scope>
    <source>
        <strain evidence="3 4">JCM 14344</strain>
    </source>
</reference>
<feature type="compositionally biased region" description="Basic and acidic residues" evidence="1">
    <location>
        <begin position="99"/>
        <end position="120"/>
    </location>
</feature>
<dbReference type="Proteomes" id="UP001220022">
    <property type="component" value="Unassembled WGS sequence"/>
</dbReference>
<gene>
    <name evidence="3" type="ORF">P2L57_10235</name>
</gene>
<organism evidence="3 4">
    <name type="scientific">Streptantibioticus ferralitis</name>
    <dbReference type="NCBI Taxonomy" id="236510"/>
    <lineage>
        <taxon>Bacteria</taxon>
        <taxon>Bacillati</taxon>
        <taxon>Actinomycetota</taxon>
        <taxon>Actinomycetes</taxon>
        <taxon>Kitasatosporales</taxon>
        <taxon>Streptomycetaceae</taxon>
        <taxon>Streptantibioticus</taxon>
    </lineage>
</organism>
<proteinExistence type="predicted"/>
<feature type="transmembrane region" description="Helical" evidence="2">
    <location>
        <begin position="77"/>
        <end position="95"/>
    </location>
</feature>